<proteinExistence type="predicted"/>
<dbReference type="Pfam" id="PF09660">
    <property type="entry name" value="DUF2397"/>
    <property type="match status" value="1"/>
</dbReference>
<dbReference type="STRING" id="1196353.SAMN05444921_1367"/>
<dbReference type="AlphaFoldDB" id="A0A1H0DSK1"/>
<gene>
    <name evidence="2" type="ORF">SAMN05444921_1367</name>
</gene>
<protein>
    <recommendedName>
        <fullName evidence="4">TIGR02677 family protein</fullName>
    </recommendedName>
</protein>
<evidence type="ECO:0000313" key="2">
    <source>
        <dbReference type="EMBL" id="SDN73154.1"/>
    </source>
</evidence>
<name>A0A1H0DSK1_9ACTN</name>
<organism evidence="2 3">
    <name type="scientific">Streptomyces wuyuanensis</name>
    <dbReference type="NCBI Taxonomy" id="1196353"/>
    <lineage>
        <taxon>Bacteria</taxon>
        <taxon>Bacillati</taxon>
        <taxon>Actinomycetota</taxon>
        <taxon>Actinomycetes</taxon>
        <taxon>Kitasatosporales</taxon>
        <taxon>Streptomycetaceae</taxon>
        <taxon>Streptomyces</taxon>
    </lineage>
</organism>
<keyword evidence="3" id="KW-1185">Reference proteome</keyword>
<reference evidence="3" key="1">
    <citation type="submission" date="2016-10" db="EMBL/GenBank/DDBJ databases">
        <authorList>
            <person name="Varghese N."/>
            <person name="Submissions S."/>
        </authorList>
    </citation>
    <scope>NUCLEOTIDE SEQUENCE [LARGE SCALE GENOMIC DNA]</scope>
    <source>
        <strain evidence="3">CGMCC 4.7042</strain>
    </source>
</reference>
<evidence type="ECO:0000313" key="3">
    <source>
        <dbReference type="Proteomes" id="UP000199063"/>
    </source>
</evidence>
<sequence length="545" mass="57368">MVTAEESNFAVDDSAADARHVVGYLVRPESSDYIAIMDVLEGSVTDLTVAEVTAALSSVGLRLDVRVVEARLDALKGMGAVSVRSDTSHARRYVEILARNWRYTASPAGRHVQRFYRQVLAGTATVREIPIVSLNRIVTYIEQLAAALGTTEPVDGSLDATCVDAVGAVFTSHDDLDAALVGAEDALMNLADRFDLNEERTNDLKGLLVDYATRVAAELDSGSARAAAALTALRPWFPLLAQAAVNASQARDLIAAGALSASRGGRVEDWDGLCAWFDARTGRAARFSLRLVRTLPSMHANLRRLHSSAGTASSRTRALSLARAVLTPDIGVQIFQAAAGDHSWRKLYGQADEDEAGRNPSWRGGPQVPVPTLLRTAGRSGPRGRGTAPRDDTAVKTQVAEARARRQAEHTAAVATVLASVPGQQLDEAAARVALAALMTAARAAATGPRRTGSSGGLACTLVHTGTGTGTLDAPTWRVLLPGRIPLFHEPGRRPSTAALAAVAGTTTADDLAPRATLHLTTHRGAHHHRGDDTSDAGTAQEGAA</sequence>
<accession>A0A1H0DSK1</accession>
<dbReference type="EMBL" id="FNHI01000036">
    <property type="protein sequence ID" value="SDN73154.1"/>
    <property type="molecule type" value="Genomic_DNA"/>
</dbReference>
<feature type="region of interest" description="Disordered" evidence="1">
    <location>
        <begin position="522"/>
        <end position="545"/>
    </location>
</feature>
<dbReference type="Proteomes" id="UP000199063">
    <property type="component" value="Unassembled WGS sequence"/>
</dbReference>
<evidence type="ECO:0008006" key="4">
    <source>
        <dbReference type="Google" id="ProtNLM"/>
    </source>
</evidence>
<feature type="region of interest" description="Disordered" evidence="1">
    <location>
        <begin position="352"/>
        <end position="394"/>
    </location>
</feature>
<evidence type="ECO:0000256" key="1">
    <source>
        <dbReference type="SAM" id="MobiDB-lite"/>
    </source>
</evidence>
<dbReference type="InterPro" id="IPR013493">
    <property type="entry name" value="CHP02677"/>
</dbReference>